<feature type="domain" description="DUF5916" evidence="3">
    <location>
        <begin position="240"/>
        <end position="648"/>
    </location>
</feature>
<evidence type="ECO:0000259" key="2">
    <source>
        <dbReference type="Pfam" id="PF06452"/>
    </source>
</evidence>
<evidence type="ECO:0000313" key="4">
    <source>
        <dbReference type="EMBL" id="MXV49586.1"/>
    </source>
</evidence>
<protein>
    <recommendedName>
        <fullName evidence="6">Hydrolase</fullName>
    </recommendedName>
</protein>
<dbReference type="InterPro" id="IPR045670">
    <property type="entry name" value="DUF5916"/>
</dbReference>
<evidence type="ECO:0008006" key="6">
    <source>
        <dbReference type="Google" id="ProtNLM"/>
    </source>
</evidence>
<dbReference type="GO" id="GO:0030246">
    <property type="term" value="F:carbohydrate binding"/>
    <property type="evidence" value="ECO:0007669"/>
    <property type="project" value="InterPro"/>
</dbReference>
<evidence type="ECO:0000256" key="1">
    <source>
        <dbReference type="SAM" id="SignalP"/>
    </source>
</evidence>
<dbReference type="Pfam" id="PF06452">
    <property type="entry name" value="CBM9_1"/>
    <property type="match status" value="1"/>
</dbReference>
<organism evidence="4 5">
    <name type="scientific">Hufsiella arboris</name>
    <dbReference type="NCBI Taxonomy" id="2695275"/>
    <lineage>
        <taxon>Bacteria</taxon>
        <taxon>Pseudomonadati</taxon>
        <taxon>Bacteroidota</taxon>
        <taxon>Sphingobacteriia</taxon>
        <taxon>Sphingobacteriales</taxon>
        <taxon>Sphingobacteriaceae</taxon>
        <taxon>Hufsiella</taxon>
    </lineage>
</organism>
<dbReference type="CDD" id="cd09618">
    <property type="entry name" value="CBM9_like_2"/>
    <property type="match status" value="1"/>
</dbReference>
<name>A0A7K1Y4T3_9SPHI</name>
<dbReference type="InterPro" id="IPR010502">
    <property type="entry name" value="Carb-bd_dom_fam9"/>
</dbReference>
<reference evidence="4 5" key="1">
    <citation type="submission" date="2019-11" db="EMBL/GenBank/DDBJ databases">
        <title>Pedobacter sp. HMF7647 Genome sequencing and assembly.</title>
        <authorList>
            <person name="Kang H."/>
            <person name="Kim H."/>
            <person name="Joh K."/>
        </authorList>
    </citation>
    <scope>NUCLEOTIDE SEQUENCE [LARGE SCALE GENOMIC DNA]</scope>
    <source>
        <strain evidence="4 5">HMF7647</strain>
    </source>
</reference>
<comment type="caution">
    <text evidence="4">The sequence shown here is derived from an EMBL/GenBank/DDBJ whole genome shotgun (WGS) entry which is preliminary data.</text>
</comment>
<proteinExistence type="predicted"/>
<dbReference type="RefSeq" id="WP_160842732.1">
    <property type="nucleotide sequence ID" value="NZ_WVHT01000001.1"/>
</dbReference>
<gene>
    <name evidence="4" type="ORF">GS399_01265</name>
</gene>
<dbReference type="GO" id="GO:0004553">
    <property type="term" value="F:hydrolase activity, hydrolyzing O-glycosyl compounds"/>
    <property type="evidence" value="ECO:0007669"/>
    <property type="project" value="InterPro"/>
</dbReference>
<feature type="signal peptide" evidence="1">
    <location>
        <begin position="1"/>
        <end position="18"/>
    </location>
</feature>
<dbReference type="SUPFAM" id="SSF49344">
    <property type="entry name" value="CBD9-like"/>
    <property type="match status" value="1"/>
</dbReference>
<dbReference type="GO" id="GO:0016052">
    <property type="term" value="P:carbohydrate catabolic process"/>
    <property type="evidence" value="ECO:0007669"/>
    <property type="project" value="InterPro"/>
</dbReference>
<evidence type="ECO:0000313" key="5">
    <source>
        <dbReference type="Proteomes" id="UP000466586"/>
    </source>
</evidence>
<dbReference type="EMBL" id="WVHT01000001">
    <property type="protein sequence ID" value="MXV49586.1"/>
    <property type="molecule type" value="Genomic_DNA"/>
</dbReference>
<dbReference type="AlphaFoldDB" id="A0A7K1Y4T3"/>
<feature type="chain" id="PRO_5029615392" description="Hydrolase" evidence="1">
    <location>
        <begin position="19"/>
        <end position="735"/>
    </location>
</feature>
<feature type="domain" description="Carbohydrate-binding" evidence="2">
    <location>
        <begin position="37"/>
        <end position="200"/>
    </location>
</feature>
<dbReference type="Pfam" id="PF19313">
    <property type="entry name" value="DUF5916"/>
    <property type="match status" value="1"/>
</dbReference>
<keyword evidence="1" id="KW-0732">Signal</keyword>
<accession>A0A7K1Y4T3</accession>
<evidence type="ECO:0000259" key="3">
    <source>
        <dbReference type="Pfam" id="PF19313"/>
    </source>
</evidence>
<dbReference type="Proteomes" id="UP000466586">
    <property type="component" value="Unassembled WGS sequence"/>
</dbReference>
<dbReference type="Gene3D" id="2.60.40.1190">
    <property type="match status" value="1"/>
</dbReference>
<sequence>MRTIQAVFILLTSFNCLAQQGENHTINAIAIENYVTVDGILNEEEWRDATPVTKFQLNFPSDTAKASSATIVRVLYNSSFLYISAELHNAANRKPTVSSLKRDFPFIENDAFAVILNPFNDHSTGYGFYISALGVQREEQIFNGNMVDASWDIKWLSEVKSANDGWIVEMAIPLADIRFSQKIDAIGINFIRNDIGKNEISSWFPTPRNFTFPNLTFEGTLAWGKIPKPKAHTVHLLPSFTSNAYQVSQNAFHFKEKPSLDAKIALTTSLNLDLTLNPDFSQAEVDQAQVNLTQYELSFPEKRFFFIENSDLFSEFGVSKVGTTTLRPFYSRRIGLTYNENTGQFEQASIIAGARINGKLTKDLRIGLMSIQTASSSSSFENKVTHYPSQNYSVVAVQQKVFSSSNIGFIFTNRQAFGSDSSSKFGWNNKNYNRLAGIDYNLISKDGKWTGKLYEHVMFDEEHTSSGEGGWLNYNSKKLIAWAGITRSGKNFSPAIGFIPRTNFTNLYTEWDYLIYPKSKIINNWGPIIHYSVYQDSAFRKTDYLYKLGGVINFKDTGLLYLLLLGYYTKLLTPFNPSLNEGKLLAAGTDYYYKNIAFYYLSDARKNVFGELYLQAGKYFNGNFSQFSGYLSTKIQPFGTLGVVYNLNFIRLPEPYSDNNIYAIGPKADISFSRKFFFNANVQYTSLNKNLNYFFRIQYRFKPLSDIFMIYGNNQNTTTWQRKDQSLIVKLTYYL</sequence>
<keyword evidence="5" id="KW-1185">Reference proteome</keyword>